<dbReference type="RefSeq" id="WP_131598732.1">
    <property type="nucleotide sequence ID" value="NZ_PSZO01000005.1"/>
</dbReference>
<evidence type="ECO:0000256" key="1">
    <source>
        <dbReference type="ARBA" id="ARBA00022448"/>
    </source>
</evidence>
<dbReference type="OrthoDB" id="9802264at2"/>
<feature type="domain" description="ABC transporter" evidence="5">
    <location>
        <begin position="51"/>
        <end position="444"/>
    </location>
</feature>
<evidence type="ECO:0000256" key="3">
    <source>
        <dbReference type="ARBA" id="ARBA00022840"/>
    </source>
</evidence>
<dbReference type="Proteomes" id="UP000294192">
    <property type="component" value="Unassembled WGS sequence"/>
</dbReference>
<dbReference type="InterPro" id="IPR027417">
    <property type="entry name" value="P-loop_NTPase"/>
</dbReference>
<proteinExistence type="predicted"/>
<dbReference type="InterPro" id="IPR008995">
    <property type="entry name" value="Mo/tungstate-bd_C_term_dom"/>
</dbReference>
<dbReference type="PANTHER" id="PTHR43875:SF1">
    <property type="entry name" value="OSMOPROTECTIVE COMPOUNDS UPTAKE ATP-BINDING PROTEIN GGTA"/>
    <property type="match status" value="1"/>
</dbReference>
<dbReference type="InterPro" id="IPR012340">
    <property type="entry name" value="NA-bd_OB-fold"/>
</dbReference>
<sequence>MNLDLFLAQKKAKLMKKKYFKKVFDIPNPTKGEIADYFENNKRGEEKDKIVQLKNIGKIYSNGYKAVHDFNLEVKPKEFVAFLGPSGCGKTTILRMIAGLEYISEGELTSNEVILNSAKPSDRGIAMVFQNYALYPYMNVYNNIAFGLKLKTNKNPLTMQYSRILKELKNPGSTEISNLKHLIWMLKNPLHSELIGIKNEIKKMKKMRGSSAMVKKLNIGKQEILEKIAELKIKNQKEIKEIKERIEEIKIIEGSINLPLTLEMKELKNQIKNDKNIAKNKQRISEIQKELAILKQKHKEAIKVSSDKLVESMVIWKASIPERVRRITELIGIDNYLNSKPMELSGGQRQRVALARSISRDANIFLYDEPLSNLDAKLRVTMRVEVRKLHDMLGAISIYVTHDQVEAMSMADKIVVINKGYIQQVGSPKEMFDQPANLFVAKFIGTPSINQLNGKLDLEGVLSIGKHIFDYASPQELKKNIEKYHGKDIYLCFRPQDVQLVGSTSKAKNVIKGEVIIKEMLGYEHSLVVKTKDLGEVNIVVNKNNDISVGETISFKINKENIHLFDKETEISLTSVLNDATKKAHKIMFNSNIEVIKNKITMQKSKNKRTFSQKQLDKCVAIVSKVKREKLENDKKEMQTLIKELKAEIEEK</sequence>
<dbReference type="SUPFAM" id="SSF50331">
    <property type="entry name" value="MOP-like"/>
    <property type="match status" value="1"/>
</dbReference>
<comment type="caution">
    <text evidence="6">The sequence shown here is derived from an EMBL/GenBank/DDBJ whole genome shotgun (WGS) entry which is preliminary data.</text>
</comment>
<dbReference type="Gene3D" id="2.40.50.100">
    <property type="match status" value="1"/>
</dbReference>
<keyword evidence="3" id="KW-0067">ATP-binding</keyword>
<dbReference type="GO" id="GO:0016887">
    <property type="term" value="F:ATP hydrolysis activity"/>
    <property type="evidence" value="ECO:0007669"/>
    <property type="project" value="InterPro"/>
</dbReference>
<evidence type="ECO:0000256" key="4">
    <source>
        <dbReference type="SAM" id="Coils"/>
    </source>
</evidence>
<feature type="coiled-coil region" evidence="4">
    <location>
        <begin position="214"/>
        <end position="304"/>
    </location>
</feature>
<dbReference type="AlphaFoldDB" id="A0A4R0XX14"/>
<dbReference type="SUPFAM" id="SSF52540">
    <property type="entry name" value="P-loop containing nucleoside triphosphate hydrolases"/>
    <property type="match status" value="1"/>
</dbReference>
<accession>A0A4R0XX14</accession>
<dbReference type="EMBL" id="PSZO01000005">
    <property type="protein sequence ID" value="TCG11541.1"/>
    <property type="molecule type" value="Genomic_DNA"/>
</dbReference>
<dbReference type="Gene3D" id="3.40.50.300">
    <property type="entry name" value="P-loop containing nucleotide triphosphate hydrolases"/>
    <property type="match status" value="2"/>
</dbReference>
<dbReference type="InterPro" id="IPR003593">
    <property type="entry name" value="AAA+_ATPase"/>
</dbReference>
<dbReference type="Gene3D" id="2.40.50.140">
    <property type="entry name" value="Nucleic acid-binding proteins"/>
    <property type="match status" value="1"/>
</dbReference>
<dbReference type="GO" id="GO:0055052">
    <property type="term" value="C:ATP-binding cassette (ABC) transporter complex, substrate-binding subunit-containing"/>
    <property type="evidence" value="ECO:0007669"/>
    <property type="project" value="TreeGrafter"/>
</dbReference>
<evidence type="ECO:0000313" key="6">
    <source>
        <dbReference type="EMBL" id="TCG11541.1"/>
    </source>
</evidence>
<evidence type="ECO:0000256" key="2">
    <source>
        <dbReference type="ARBA" id="ARBA00022741"/>
    </source>
</evidence>
<keyword evidence="7" id="KW-1185">Reference proteome</keyword>
<dbReference type="PROSITE" id="PS00211">
    <property type="entry name" value="ABC_TRANSPORTER_1"/>
    <property type="match status" value="1"/>
</dbReference>
<gene>
    <name evidence="6" type="ORF">C4B24_01690</name>
</gene>
<dbReference type="PROSITE" id="PS50893">
    <property type="entry name" value="ABC_TRANSPORTER_2"/>
    <property type="match status" value="1"/>
</dbReference>
<reference evidence="6 7" key="1">
    <citation type="submission" date="2018-02" db="EMBL/GenBank/DDBJ databases">
        <title>Mycoplasma marinum and Mycoplasma todarodis sp. nov., moderately halophilic and psychrotolerant mycoplasmas isolated from cephalopods.</title>
        <authorList>
            <person name="Viver T."/>
        </authorList>
    </citation>
    <scope>NUCLEOTIDE SEQUENCE [LARGE SCALE GENOMIC DNA]</scope>
    <source>
        <strain evidence="6 7">PE</strain>
    </source>
</reference>
<dbReference type="InterPro" id="IPR017871">
    <property type="entry name" value="ABC_transporter-like_CS"/>
</dbReference>
<dbReference type="GO" id="GO:0022857">
    <property type="term" value="F:transmembrane transporter activity"/>
    <property type="evidence" value="ECO:0007669"/>
    <property type="project" value="InterPro"/>
</dbReference>
<keyword evidence="1" id="KW-0813">Transport</keyword>
<dbReference type="Pfam" id="PF00005">
    <property type="entry name" value="ABC_tran"/>
    <property type="match status" value="2"/>
</dbReference>
<organism evidence="6 7">
    <name type="scientific">Mycoplasma marinum</name>
    <dbReference type="NCBI Taxonomy" id="1937190"/>
    <lineage>
        <taxon>Bacteria</taxon>
        <taxon>Bacillati</taxon>
        <taxon>Mycoplasmatota</taxon>
        <taxon>Mollicutes</taxon>
        <taxon>Mycoplasmataceae</taxon>
        <taxon>Mycoplasma</taxon>
    </lineage>
</organism>
<dbReference type="InterPro" id="IPR003439">
    <property type="entry name" value="ABC_transporter-like_ATP-bd"/>
</dbReference>
<evidence type="ECO:0000313" key="7">
    <source>
        <dbReference type="Proteomes" id="UP000294192"/>
    </source>
</evidence>
<dbReference type="GO" id="GO:0005524">
    <property type="term" value="F:ATP binding"/>
    <property type="evidence" value="ECO:0007669"/>
    <property type="project" value="UniProtKB-KW"/>
</dbReference>
<evidence type="ECO:0000259" key="5">
    <source>
        <dbReference type="PROSITE" id="PS50893"/>
    </source>
</evidence>
<dbReference type="Pfam" id="PF08402">
    <property type="entry name" value="TOBE_2"/>
    <property type="match status" value="1"/>
</dbReference>
<keyword evidence="2" id="KW-0547">Nucleotide-binding</keyword>
<dbReference type="SMART" id="SM00382">
    <property type="entry name" value="AAA"/>
    <property type="match status" value="1"/>
</dbReference>
<name>A0A4R0XX14_9MOLU</name>
<dbReference type="PANTHER" id="PTHR43875">
    <property type="entry name" value="MALTODEXTRIN IMPORT ATP-BINDING PROTEIN MSMX"/>
    <property type="match status" value="1"/>
</dbReference>
<keyword evidence="4" id="KW-0175">Coiled coil</keyword>
<protein>
    <recommendedName>
        <fullName evidence="5">ABC transporter domain-containing protein</fullName>
    </recommendedName>
</protein>
<dbReference type="InterPro" id="IPR013611">
    <property type="entry name" value="Transp-assoc_OB_typ2"/>
</dbReference>
<dbReference type="InterPro" id="IPR047641">
    <property type="entry name" value="ABC_transpr_MalK/UgpC-like"/>
</dbReference>